<dbReference type="RefSeq" id="WP_110667510.1">
    <property type="nucleotide sequence ID" value="NZ_PYBW01000028.1"/>
</dbReference>
<dbReference type="EMBL" id="PYBW01000028">
    <property type="protein sequence ID" value="PYC83433.1"/>
    <property type="molecule type" value="Genomic_DNA"/>
</dbReference>
<accession>A0A2V4NGV1</accession>
<name>A0A2V4NGV1_9ACTN</name>
<sequence length="133" mass="14240">MTDTAARTPWQIAITPDPARPAATDLLETPSLPELAAVLDDPDAEQVLYRVTYERVGRRGGRDGSTPPPPLTTWAMTANHLAEQVCADVRQYLTSSEIDVAVNLDAGRGQIYAGCSNGGRFTVERVATATLEG</sequence>
<gene>
    <name evidence="1" type="ORF">C7C46_08850</name>
</gene>
<evidence type="ECO:0000313" key="2">
    <source>
        <dbReference type="Proteomes" id="UP000248039"/>
    </source>
</evidence>
<proteinExistence type="predicted"/>
<dbReference type="Proteomes" id="UP000248039">
    <property type="component" value="Unassembled WGS sequence"/>
</dbReference>
<reference evidence="1 2" key="1">
    <citation type="submission" date="2018-03" db="EMBL/GenBank/DDBJ databases">
        <title>Bioinformatic expansion and discovery of thiopeptide antibiotics.</title>
        <authorList>
            <person name="Schwalen C.J."/>
            <person name="Hudson G.A."/>
            <person name="Mitchell D.A."/>
        </authorList>
    </citation>
    <scope>NUCLEOTIDE SEQUENCE [LARGE SCALE GENOMIC DNA]</scope>
    <source>
        <strain evidence="1 2">ATCC 21389</strain>
    </source>
</reference>
<dbReference type="AlphaFoldDB" id="A0A2V4NGV1"/>
<comment type="caution">
    <text evidence="1">The sequence shown here is derived from an EMBL/GenBank/DDBJ whole genome shotgun (WGS) entry which is preliminary data.</text>
</comment>
<evidence type="ECO:0000313" key="1">
    <source>
        <dbReference type="EMBL" id="PYC83433.1"/>
    </source>
</evidence>
<keyword evidence="2" id="KW-1185">Reference proteome</keyword>
<organism evidence="1 2">
    <name type="scientific">Streptomyces tateyamensis</name>
    <dbReference type="NCBI Taxonomy" id="565073"/>
    <lineage>
        <taxon>Bacteria</taxon>
        <taxon>Bacillati</taxon>
        <taxon>Actinomycetota</taxon>
        <taxon>Actinomycetes</taxon>
        <taxon>Kitasatosporales</taxon>
        <taxon>Streptomycetaceae</taxon>
        <taxon>Streptomyces</taxon>
    </lineage>
</organism>
<protein>
    <submittedName>
        <fullName evidence="1">Uncharacterized protein</fullName>
    </submittedName>
</protein>
<dbReference type="OrthoDB" id="4235899at2"/>